<evidence type="ECO:0000256" key="1">
    <source>
        <dbReference type="ARBA" id="ARBA00009437"/>
    </source>
</evidence>
<reference evidence="3 4" key="1">
    <citation type="submission" date="2014-02" db="EMBL/GenBank/DDBJ databases">
        <title>The small core and large imbalanced accessory genome model reveals a collaborative survival strategy of Sorangium cellulosum strains in nature.</title>
        <authorList>
            <person name="Han K."/>
            <person name="Peng R."/>
            <person name="Blom J."/>
            <person name="Li Y.-Z."/>
        </authorList>
    </citation>
    <scope>NUCLEOTIDE SEQUENCE [LARGE SCALE GENOMIC DNA]</scope>
    <source>
        <strain evidence="3 4">So0157-25</strain>
    </source>
</reference>
<protein>
    <recommendedName>
        <fullName evidence="2">LysR substrate-binding domain-containing protein</fullName>
    </recommendedName>
</protein>
<dbReference type="SUPFAM" id="SSF53850">
    <property type="entry name" value="Periplasmic binding protein-like II"/>
    <property type="match status" value="1"/>
</dbReference>
<dbReference type="Proteomes" id="UP000075420">
    <property type="component" value="Unassembled WGS sequence"/>
</dbReference>
<dbReference type="Gene3D" id="3.40.190.290">
    <property type="match status" value="1"/>
</dbReference>
<dbReference type="PANTHER" id="PTHR30537:SF5">
    <property type="entry name" value="HTH-TYPE TRANSCRIPTIONAL ACTIVATOR TTDR-RELATED"/>
    <property type="match status" value="1"/>
</dbReference>
<gene>
    <name evidence="3" type="ORF">BE08_28590</name>
</gene>
<dbReference type="EMBL" id="JELY01003672">
    <property type="protein sequence ID" value="KYF47059.1"/>
    <property type="molecule type" value="Genomic_DNA"/>
</dbReference>
<evidence type="ECO:0000259" key="2">
    <source>
        <dbReference type="Pfam" id="PF03466"/>
    </source>
</evidence>
<dbReference type="AlphaFoldDB" id="A0A150NYN8"/>
<comment type="caution">
    <text evidence="3">The sequence shown here is derived from an EMBL/GenBank/DDBJ whole genome shotgun (WGS) entry which is preliminary data.</text>
</comment>
<evidence type="ECO:0000313" key="4">
    <source>
        <dbReference type="Proteomes" id="UP000075420"/>
    </source>
</evidence>
<dbReference type="InterPro" id="IPR005119">
    <property type="entry name" value="LysR_subst-bd"/>
</dbReference>
<proteinExistence type="inferred from homology"/>
<accession>A0A150NYN8</accession>
<sequence length="71" mass="7514">MARAGLGVALLADWLVAEDIARKRLVQLLEDHATPKAPVYALTPPVRYTAAPVRALLDHLATSLASRLGAG</sequence>
<dbReference type="Pfam" id="PF03466">
    <property type="entry name" value="LysR_substrate"/>
    <property type="match status" value="1"/>
</dbReference>
<comment type="similarity">
    <text evidence="1">Belongs to the LysR transcriptional regulatory family.</text>
</comment>
<feature type="domain" description="LysR substrate-binding" evidence="2">
    <location>
        <begin position="1"/>
        <end position="63"/>
    </location>
</feature>
<name>A0A150NYN8_SORCE</name>
<evidence type="ECO:0000313" key="3">
    <source>
        <dbReference type="EMBL" id="KYF47059.1"/>
    </source>
</evidence>
<dbReference type="InterPro" id="IPR058163">
    <property type="entry name" value="LysR-type_TF_proteobact-type"/>
</dbReference>
<dbReference type="PANTHER" id="PTHR30537">
    <property type="entry name" value="HTH-TYPE TRANSCRIPTIONAL REGULATOR"/>
    <property type="match status" value="1"/>
</dbReference>
<organism evidence="3 4">
    <name type="scientific">Sorangium cellulosum</name>
    <name type="common">Polyangium cellulosum</name>
    <dbReference type="NCBI Taxonomy" id="56"/>
    <lineage>
        <taxon>Bacteria</taxon>
        <taxon>Pseudomonadati</taxon>
        <taxon>Myxococcota</taxon>
        <taxon>Polyangia</taxon>
        <taxon>Polyangiales</taxon>
        <taxon>Polyangiaceae</taxon>
        <taxon>Sorangium</taxon>
    </lineage>
</organism>